<dbReference type="Proteomes" id="UP000004510">
    <property type="component" value="Unassembled WGS sequence"/>
</dbReference>
<dbReference type="EMBL" id="ADMS01000047">
    <property type="protein sequence ID" value="EFF76640.1"/>
    <property type="molecule type" value="Genomic_DNA"/>
</dbReference>
<name>D4X977_9BURK</name>
<organism evidence="1 2">
    <name type="scientific">Achromobacter piechaudii ATCC 43553</name>
    <dbReference type="NCBI Taxonomy" id="742159"/>
    <lineage>
        <taxon>Bacteria</taxon>
        <taxon>Pseudomonadati</taxon>
        <taxon>Pseudomonadota</taxon>
        <taxon>Betaproteobacteria</taxon>
        <taxon>Burkholderiales</taxon>
        <taxon>Alcaligenaceae</taxon>
        <taxon>Achromobacter</taxon>
    </lineage>
</organism>
<reference evidence="2" key="1">
    <citation type="submission" date="2010-03" db="EMBL/GenBank/DDBJ databases">
        <title>Complete sequence of Mobiluncus curtisii ATCC 43063.</title>
        <authorList>
            <person name="Muzny D."/>
            <person name="Qin X."/>
            <person name="Deng J."/>
            <person name="Jiang H."/>
            <person name="Liu Y."/>
            <person name="Qu J."/>
            <person name="Song X.-Z."/>
            <person name="Zhang L."/>
            <person name="Thornton R."/>
            <person name="Coyle M."/>
            <person name="Francisco L."/>
            <person name="Jackson L."/>
            <person name="Javaid M."/>
            <person name="Korchina V."/>
            <person name="Kovar C."/>
            <person name="Mata R."/>
            <person name="Mathew T."/>
            <person name="Ngo R."/>
            <person name="Nguyen L."/>
            <person name="Nguyen N."/>
            <person name="Okwuonu G."/>
            <person name="Ongeri F."/>
            <person name="Pham C."/>
            <person name="Simmons D."/>
            <person name="Wilczek-Boney K."/>
            <person name="Hale W."/>
            <person name="Jakkamsetti A."/>
            <person name="Pham P."/>
            <person name="Ruth R."/>
            <person name="San Lucas F."/>
            <person name="Warren J."/>
            <person name="Zhang J."/>
            <person name="Zhao Z."/>
            <person name="Zhou C."/>
            <person name="Zhu D."/>
            <person name="Lee S."/>
            <person name="Bess C."/>
            <person name="Blankenburg K."/>
            <person name="Forbes L."/>
            <person name="Fu Q."/>
            <person name="Gubbala S."/>
            <person name="Hirani K."/>
            <person name="Jayaseelan J.C."/>
            <person name="Lara F."/>
            <person name="Munidasa M."/>
            <person name="Palculict T."/>
            <person name="Patil S."/>
            <person name="Pu L.-L."/>
            <person name="Saada N."/>
            <person name="Tang L."/>
            <person name="Weissenberger G."/>
            <person name="Zhu Y."/>
            <person name="Hemphill L."/>
            <person name="Shang Y."/>
            <person name="Youmans B."/>
            <person name="Ayvaz T."/>
            <person name="Ross M."/>
            <person name="Santibanez J."/>
            <person name="Aqrawi P."/>
            <person name="Gross S."/>
            <person name="Joshi V."/>
            <person name="Fowler G."/>
            <person name="Nazareth L."/>
            <person name="Reid J."/>
            <person name="Worley K."/>
            <person name="Petrosino J."/>
            <person name="Highlander S."/>
            <person name="Gibbs R."/>
            <person name="Gibbs R."/>
        </authorList>
    </citation>
    <scope>NUCLEOTIDE SEQUENCE [LARGE SCALE GENOMIC DNA]</scope>
    <source>
        <strain evidence="2">ATCC 43553</strain>
    </source>
</reference>
<dbReference type="AlphaFoldDB" id="D4X977"/>
<dbReference type="HOGENOM" id="CLU_3211037_0_0_4"/>
<accession>D4X977</accession>
<protein>
    <submittedName>
        <fullName evidence="1">Uncharacterized protein</fullName>
    </submittedName>
</protein>
<evidence type="ECO:0000313" key="1">
    <source>
        <dbReference type="EMBL" id="EFF76640.1"/>
    </source>
</evidence>
<comment type="caution">
    <text evidence="1">The sequence shown here is derived from an EMBL/GenBank/DDBJ whole genome shotgun (WGS) entry which is preliminary data.</text>
</comment>
<evidence type="ECO:0000313" key="2">
    <source>
        <dbReference type="Proteomes" id="UP000004510"/>
    </source>
</evidence>
<proteinExistence type="predicted"/>
<gene>
    <name evidence="1" type="ORF">HMPREF0004_2024</name>
</gene>
<sequence length="44" mass="5224">MDQAEMSAESTIIYNFAGILPNFHYQSLPDRKWFHAAWKFGRTF</sequence>